<accession>A0ABU6H656</accession>
<dbReference type="SUPFAM" id="SSF53474">
    <property type="entry name" value="alpha/beta-Hydrolases"/>
    <property type="match status" value="1"/>
</dbReference>
<comment type="caution">
    <text evidence="2">The sequence shown here is derived from an EMBL/GenBank/DDBJ whole genome shotgun (WGS) entry which is preliminary data.</text>
</comment>
<dbReference type="Gene3D" id="3.40.50.1820">
    <property type="entry name" value="alpha/beta hydrolase"/>
    <property type="match status" value="1"/>
</dbReference>
<dbReference type="EMBL" id="JARRTL010000014">
    <property type="protein sequence ID" value="MEC0486145.1"/>
    <property type="molecule type" value="Genomic_DNA"/>
</dbReference>
<sequence length="45" mass="5050">MSKITVETCYGSLKGTVQNGVRIWKGIPYAKPPLGEWRFKAPARN</sequence>
<feature type="domain" description="Carboxylesterase type B" evidence="1">
    <location>
        <begin position="4"/>
        <end position="43"/>
    </location>
</feature>
<proteinExistence type="predicted"/>
<evidence type="ECO:0000313" key="3">
    <source>
        <dbReference type="Proteomes" id="UP001341297"/>
    </source>
</evidence>
<dbReference type="InterPro" id="IPR002018">
    <property type="entry name" value="CarbesteraseB"/>
</dbReference>
<dbReference type="InterPro" id="IPR029058">
    <property type="entry name" value="AB_hydrolase_fold"/>
</dbReference>
<dbReference type="Proteomes" id="UP001341297">
    <property type="component" value="Unassembled WGS sequence"/>
</dbReference>
<protein>
    <submittedName>
        <fullName evidence="2">Carboxylesterase family protein</fullName>
    </submittedName>
</protein>
<name>A0ABU6H656_9BACI</name>
<reference evidence="2 3" key="1">
    <citation type="submission" date="2023-03" db="EMBL/GenBank/DDBJ databases">
        <title>Agriculturally important microbes genome sequencing.</title>
        <authorList>
            <person name="Dunlap C."/>
        </authorList>
    </citation>
    <scope>NUCLEOTIDE SEQUENCE [LARGE SCALE GENOMIC DNA]</scope>
    <source>
        <strain evidence="2 3">CBP-3203</strain>
    </source>
</reference>
<evidence type="ECO:0000259" key="1">
    <source>
        <dbReference type="Pfam" id="PF00135"/>
    </source>
</evidence>
<keyword evidence="3" id="KW-1185">Reference proteome</keyword>
<gene>
    <name evidence="2" type="ORF">P8828_15160</name>
</gene>
<organism evidence="2 3">
    <name type="scientific">Bacillus glycinifermentans</name>
    <dbReference type="NCBI Taxonomy" id="1664069"/>
    <lineage>
        <taxon>Bacteria</taxon>
        <taxon>Bacillati</taxon>
        <taxon>Bacillota</taxon>
        <taxon>Bacilli</taxon>
        <taxon>Bacillales</taxon>
        <taxon>Bacillaceae</taxon>
        <taxon>Bacillus</taxon>
    </lineage>
</organism>
<dbReference type="Pfam" id="PF00135">
    <property type="entry name" value="COesterase"/>
    <property type="match status" value="1"/>
</dbReference>
<evidence type="ECO:0000313" key="2">
    <source>
        <dbReference type="EMBL" id="MEC0486145.1"/>
    </source>
</evidence>